<dbReference type="Proteomes" id="UP000198409">
    <property type="component" value="Unassembled WGS sequence"/>
</dbReference>
<dbReference type="AlphaFoldDB" id="A0A238X7L7"/>
<protein>
    <submittedName>
        <fullName evidence="1">Uncharacterized protein</fullName>
    </submittedName>
</protein>
<evidence type="ECO:0000313" key="1">
    <source>
        <dbReference type="EMBL" id="SNR55026.1"/>
    </source>
</evidence>
<reference evidence="2" key="1">
    <citation type="submission" date="2017-06" db="EMBL/GenBank/DDBJ databases">
        <authorList>
            <person name="Varghese N."/>
            <person name="Submissions S."/>
        </authorList>
    </citation>
    <scope>NUCLEOTIDE SEQUENCE [LARGE SCALE GENOMIC DNA]</scope>
    <source>
        <strain evidence="2">DSM 26170</strain>
    </source>
</reference>
<sequence length="30" mass="3763">MAGYIWIKRYKRRRFGCIEHVCAHWRSLPK</sequence>
<dbReference type="EMBL" id="FZNM01000008">
    <property type="protein sequence ID" value="SNR55026.1"/>
    <property type="molecule type" value="Genomic_DNA"/>
</dbReference>
<evidence type="ECO:0000313" key="2">
    <source>
        <dbReference type="Proteomes" id="UP000198409"/>
    </source>
</evidence>
<organism evidence="1 2">
    <name type="scientific">Paracoccus sediminis</name>
    <dbReference type="NCBI Taxonomy" id="1214787"/>
    <lineage>
        <taxon>Bacteria</taxon>
        <taxon>Pseudomonadati</taxon>
        <taxon>Pseudomonadota</taxon>
        <taxon>Alphaproteobacteria</taxon>
        <taxon>Rhodobacterales</taxon>
        <taxon>Paracoccaceae</taxon>
        <taxon>Paracoccus</taxon>
    </lineage>
</organism>
<accession>A0A238X7L7</accession>
<proteinExistence type="predicted"/>
<name>A0A238X7L7_9RHOB</name>
<gene>
    <name evidence="1" type="ORF">SAMN06265378_108112</name>
</gene>